<accession>A0A3B1AB66</accession>
<dbReference type="Gene3D" id="3.90.1200.10">
    <property type="match status" value="1"/>
</dbReference>
<feature type="domain" description="Aminoglycoside phosphotransferase" evidence="3">
    <location>
        <begin position="24"/>
        <end position="248"/>
    </location>
</feature>
<evidence type="ECO:0000256" key="1">
    <source>
        <dbReference type="ARBA" id="ARBA00022741"/>
    </source>
</evidence>
<dbReference type="SUPFAM" id="SSF56112">
    <property type="entry name" value="Protein kinase-like (PK-like)"/>
    <property type="match status" value="1"/>
</dbReference>
<dbReference type="AlphaFoldDB" id="A0A3B1AB66"/>
<dbReference type="PANTHER" id="PTHR33540:SF1">
    <property type="entry name" value="N-ACETYLMURAMATE_N-ACETYLGLUCOSAMINE KINASE"/>
    <property type="match status" value="1"/>
</dbReference>
<name>A0A3B1AB66_9ZZZZ</name>
<dbReference type="InterPro" id="IPR011009">
    <property type="entry name" value="Kinase-like_dom_sf"/>
</dbReference>
<keyword evidence="4" id="KW-0808">Transferase</keyword>
<gene>
    <name evidence="4" type="ORF">MNBD_GAMMA22-3116</name>
</gene>
<dbReference type="Gene3D" id="3.30.200.20">
    <property type="entry name" value="Phosphorylase Kinase, domain 1"/>
    <property type="match status" value="1"/>
</dbReference>
<dbReference type="EMBL" id="UOFS01000048">
    <property type="protein sequence ID" value="VAX01292.1"/>
    <property type="molecule type" value="Genomic_DNA"/>
</dbReference>
<reference evidence="4" key="1">
    <citation type="submission" date="2018-06" db="EMBL/GenBank/DDBJ databases">
        <authorList>
            <person name="Zhirakovskaya E."/>
        </authorList>
    </citation>
    <scope>NUCLEOTIDE SEQUENCE</scope>
</reference>
<sequence length="330" mass="38534">MKDSRLDLLEKWLTRHLELSHFELTAASSDASFRRYFRVSNKQQSYIAMDAPPEKENSKPFVAIAKLLFEAGINVPEIFQADFEKGFFLISDLGNEQYLTALNSNSVENLYQTAIKKLIELQLIEKDKLTNIPEYDNKLLILEMELFRDWYLKRHLSIELNATQNNLISTVFNLLAASAQVQKKVLVHRDYHSRNLMTNDSNSNNPGVLDFQDAVIGPFSYDLVSLLRDCYISWPEWQVEKLALYYKHLAEQQNIIPQINDNDFIKYFDLMGIQRHLKAVGIFSRLNYRDNKPAYLNDIPRTLTYIKNISNKYDELIDFNVFLNSELNIV</sequence>
<protein>
    <submittedName>
        <fullName evidence="4">Phosphotransferase involved in threonylcarbamoyladenosine t(6)A37 formation in tRNA</fullName>
    </submittedName>
</protein>
<evidence type="ECO:0000256" key="2">
    <source>
        <dbReference type="ARBA" id="ARBA00022840"/>
    </source>
</evidence>
<dbReference type="GO" id="GO:0005524">
    <property type="term" value="F:ATP binding"/>
    <property type="evidence" value="ECO:0007669"/>
    <property type="project" value="UniProtKB-KW"/>
</dbReference>
<dbReference type="GO" id="GO:0016740">
    <property type="term" value="F:transferase activity"/>
    <property type="evidence" value="ECO:0007669"/>
    <property type="project" value="UniProtKB-KW"/>
</dbReference>
<dbReference type="PANTHER" id="PTHR33540">
    <property type="entry name" value="TRNA THREONYLCARBAMOYLADENOSINE BIOSYNTHESIS PROTEIN TSAE"/>
    <property type="match status" value="1"/>
</dbReference>
<evidence type="ECO:0000259" key="3">
    <source>
        <dbReference type="Pfam" id="PF01636"/>
    </source>
</evidence>
<evidence type="ECO:0000313" key="4">
    <source>
        <dbReference type="EMBL" id="VAX01292.1"/>
    </source>
</evidence>
<dbReference type="InterPro" id="IPR002575">
    <property type="entry name" value="Aminoglycoside_PTrfase"/>
</dbReference>
<organism evidence="4">
    <name type="scientific">hydrothermal vent metagenome</name>
    <dbReference type="NCBI Taxonomy" id="652676"/>
    <lineage>
        <taxon>unclassified sequences</taxon>
        <taxon>metagenomes</taxon>
        <taxon>ecological metagenomes</taxon>
    </lineage>
</organism>
<keyword evidence="2" id="KW-0067">ATP-binding</keyword>
<proteinExistence type="predicted"/>
<dbReference type="Pfam" id="PF01636">
    <property type="entry name" value="APH"/>
    <property type="match status" value="1"/>
</dbReference>
<keyword evidence="1" id="KW-0547">Nucleotide-binding</keyword>